<dbReference type="InterPro" id="IPR001387">
    <property type="entry name" value="Cro/C1-type_HTH"/>
</dbReference>
<dbReference type="RefSeq" id="WP_279252422.1">
    <property type="nucleotide sequence ID" value="NZ_SHNP01000002.1"/>
</dbReference>
<gene>
    <name evidence="3" type="ORF">EYC87_08030</name>
</gene>
<sequence length="254" mass="28567">MAKDDHDNASLLNSLRRLSGQVAGGTFELARNTATMTAMFGESWLRSTVLNQLEPERLEAMVEAGHFLRDARETAGMSIKEVSESLGLSDNTVLENIESGQTIMPLEVMLRATSLLARHDPIPFLIKFMRTYNPALEKTLEQLGVLTIPKHYERERRFVNLYRQHDALRQFSDDEYDRFIEYMESSSNLVLNVMEKEKAAASATPRRRSAGNTTAKASANNKSNSRKQATAKTPVKKKAAPKRKRAPAAKRKKV</sequence>
<feature type="domain" description="HTH cro/C1-type" evidence="2">
    <location>
        <begin position="67"/>
        <end position="123"/>
    </location>
</feature>
<proteinExistence type="predicted"/>
<keyword evidence="4" id="KW-1185">Reference proteome</keyword>
<reference evidence="3" key="1">
    <citation type="submission" date="2019-02" db="EMBL/GenBank/DDBJ databases">
        <authorList>
            <person name="Li S.-H."/>
        </authorList>
    </citation>
    <scope>NUCLEOTIDE SEQUENCE</scope>
    <source>
        <strain evidence="3">IMCC8485</strain>
    </source>
</reference>
<feature type="region of interest" description="Disordered" evidence="1">
    <location>
        <begin position="200"/>
        <end position="254"/>
    </location>
</feature>
<protein>
    <submittedName>
        <fullName evidence="3">XRE family transcriptional regulator</fullName>
    </submittedName>
</protein>
<dbReference type="SUPFAM" id="SSF47413">
    <property type="entry name" value="lambda repressor-like DNA-binding domains"/>
    <property type="match status" value="1"/>
</dbReference>
<name>A0ABT3SUC2_9GAMM</name>
<dbReference type="Gene3D" id="1.10.260.40">
    <property type="entry name" value="lambda repressor-like DNA-binding domains"/>
    <property type="match status" value="1"/>
</dbReference>
<feature type="compositionally biased region" description="Polar residues" evidence="1">
    <location>
        <begin position="211"/>
        <end position="228"/>
    </location>
</feature>
<dbReference type="SMART" id="SM00530">
    <property type="entry name" value="HTH_XRE"/>
    <property type="match status" value="1"/>
</dbReference>
<dbReference type="Pfam" id="PF13560">
    <property type="entry name" value="HTH_31"/>
    <property type="match status" value="1"/>
</dbReference>
<comment type="caution">
    <text evidence="3">The sequence shown here is derived from an EMBL/GenBank/DDBJ whole genome shotgun (WGS) entry which is preliminary data.</text>
</comment>
<dbReference type="InterPro" id="IPR010982">
    <property type="entry name" value="Lambda_DNA-bd_dom_sf"/>
</dbReference>
<organism evidence="3 4">
    <name type="scientific">Candidatus Seongchinamella marina</name>
    <dbReference type="NCBI Taxonomy" id="2518990"/>
    <lineage>
        <taxon>Bacteria</taxon>
        <taxon>Pseudomonadati</taxon>
        <taxon>Pseudomonadota</taxon>
        <taxon>Gammaproteobacteria</taxon>
        <taxon>Cellvibrionales</taxon>
        <taxon>Halieaceae</taxon>
        <taxon>Seongchinamella</taxon>
    </lineage>
</organism>
<accession>A0ABT3SUC2</accession>
<evidence type="ECO:0000256" key="1">
    <source>
        <dbReference type="SAM" id="MobiDB-lite"/>
    </source>
</evidence>
<dbReference type="CDD" id="cd00093">
    <property type="entry name" value="HTH_XRE"/>
    <property type="match status" value="1"/>
</dbReference>
<evidence type="ECO:0000313" key="4">
    <source>
        <dbReference type="Proteomes" id="UP001143307"/>
    </source>
</evidence>
<evidence type="ECO:0000313" key="3">
    <source>
        <dbReference type="EMBL" id="MCX2973530.1"/>
    </source>
</evidence>
<dbReference type="Proteomes" id="UP001143307">
    <property type="component" value="Unassembled WGS sequence"/>
</dbReference>
<dbReference type="EMBL" id="SHNP01000002">
    <property type="protein sequence ID" value="MCX2973530.1"/>
    <property type="molecule type" value="Genomic_DNA"/>
</dbReference>
<evidence type="ECO:0000259" key="2">
    <source>
        <dbReference type="SMART" id="SM00530"/>
    </source>
</evidence>
<feature type="compositionally biased region" description="Basic residues" evidence="1">
    <location>
        <begin position="234"/>
        <end position="254"/>
    </location>
</feature>